<dbReference type="PANTHER" id="PTHR12526">
    <property type="entry name" value="GLYCOSYLTRANSFERASE"/>
    <property type="match status" value="1"/>
</dbReference>
<gene>
    <name evidence="3" type="ORF">METZ01_LOCUS38858</name>
</gene>
<dbReference type="PANTHER" id="PTHR12526:SF634">
    <property type="entry name" value="BLL3361 PROTEIN"/>
    <property type="match status" value="1"/>
</dbReference>
<dbReference type="Pfam" id="PF00534">
    <property type="entry name" value="Glycos_transf_1"/>
    <property type="match status" value="1"/>
</dbReference>
<evidence type="ECO:0000313" key="3">
    <source>
        <dbReference type="EMBL" id="SUZ86004.1"/>
    </source>
</evidence>
<dbReference type="SUPFAM" id="SSF53756">
    <property type="entry name" value="UDP-Glycosyltransferase/glycogen phosphorylase"/>
    <property type="match status" value="1"/>
</dbReference>
<keyword evidence="1" id="KW-0812">Transmembrane</keyword>
<feature type="domain" description="Glycosyl transferase family 1" evidence="2">
    <location>
        <begin position="190"/>
        <end position="351"/>
    </location>
</feature>
<dbReference type="AlphaFoldDB" id="A0A381R451"/>
<sequence length="374" mass="43526">MKKNSSLDYLIISSAYPYRGGISDSTHSLANEMSNQNINCEVWTFRLLYPKLFFPGKTQYSKEVFKSDFEIIREINTLNPFNWVKTARKINRIRPKKLIFRYWTPLLSLAYFTISCYLNKKIKVIGLVDNWSGHETIVFENILRNLFLKSCDEFISFSENVGDKIKNNSKKSILSLFHPINSHLPEKISKEEALKNLNIPMNQYILFIGLIRKYKGVDKLIKAFHYLSKENKDLKLIIAGEFYDNILLYQKLINRKDIIDKVIIDNNFLTSDKIRDYICVSDAVIQPYNRASQSGITPVAYFYDKPLVVSSIKGLKENIIKDQSGELFDETVVNLATAIKNCINPENNRNYSRNISNVKKKYSWSRFVKEINIS</sequence>
<reference evidence="3" key="1">
    <citation type="submission" date="2018-05" db="EMBL/GenBank/DDBJ databases">
        <authorList>
            <person name="Lanie J.A."/>
            <person name="Ng W.-L."/>
            <person name="Kazmierczak K.M."/>
            <person name="Andrzejewski T.M."/>
            <person name="Davidsen T.M."/>
            <person name="Wayne K.J."/>
            <person name="Tettelin H."/>
            <person name="Glass J.I."/>
            <person name="Rusch D."/>
            <person name="Podicherti R."/>
            <person name="Tsui H.-C.T."/>
            <person name="Winkler M.E."/>
        </authorList>
    </citation>
    <scope>NUCLEOTIDE SEQUENCE</scope>
</reference>
<feature type="transmembrane region" description="Helical" evidence="1">
    <location>
        <begin position="98"/>
        <end position="114"/>
    </location>
</feature>
<name>A0A381R451_9ZZZZ</name>
<evidence type="ECO:0000259" key="2">
    <source>
        <dbReference type="Pfam" id="PF00534"/>
    </source>
</evidence>
<accession>A0A381R451</accession>
<evidence type="ECO:0000256" key="1">
    <source>
        <dbReference type="SAM" id="Phobius"/>
    </source>
</evidence>
<proteinExistence type="predicted"/>
<dbReference type="InterPro" id="IPR001296">
    <property type="entry name" value="Glyco_trans_1"/>
</dbReference>
<protein>
    <recommendedName>
        <fullName evidence="2">Glycosyl transferase family 1 domain-containing protein</fullName>
    </recommendedName>
</protein>
<dbReference type="EMBL" id="UINC01001660">
    <property type="protein sequence ID" value="SUZ86004.1"/>
    <property type="molecule type" value="Genomic_DNA"/>
</dbReference>
<keyword evidence="1" id="KW-1133">Transmembrane helix</keyword>
<dbReference type="GO" id="GO:0016757">
    <property type="term" value="F:glycosyltransferase activity"/>
    <property type="evidence" value="ECO:0007669"/>
    <property type="project" value="InterPro"/>
</dbReference>
<keyword evidence="1" id="KW-0472">Membrane</keyword>
<organism evidence="3">
    <name type="scientific">marine metagenome</name>
    <dbReference type="NCBI Taxonomy" id="408172"/>
    <lineage>
        <taxon>unclassified sequences</taxon>
        <taxon>metagenomes</taxon>
        <taxon>ecological metagenomes</taxon>
    </lineage>
</organism>
<dbReference type="Gene3D" id="3.40.50.2000">
    <property type="entry name" value="Glycogen Phosphorylase B"/>
    <property type="match status" value="2"/>
</dbReference>